<organism evidence="2 3">
    <name type="scientific">Anaerotruncus colihominis</name>
    <dbReference type="NCBI Taxonomy" id="169435"/>
    <lineage>
        <taxon>Bacteria</taxon>
        <taxon>Bacillati</taxon>
        <taxon>Bacillota</taxon>
        <taxon>Clostridia</taxon>
        <taxon>Eubacteriales</taxon>
        <taxon>Oscillospiraceae</taxon>
        <taxon>Anaerotruncus</taxon>
    </lineage>
</organism>
<evidence type="ECO:0000259" key="1">
    <source>
        <dbReference type="Pfam" id="PF09820"/>
    </source>
</evidence>
<comment type="caution">
    <text evidence="2">The sequence shown here is derived from an EMBL/GenBank/DDBJ whole genome shotgun (WGS) entry which is preliminary data.</text>
</comment>
<accession>A0A845QJN6</accession>
<dbReference type="Pfam" id="PF09820">
    <property type="entry name" value="AAA-ATPase_like"/>
    <property type="match status" value="1"/>
</dbReference>
<dbReference type="AlphaFoldDB" id="A0A845QJN6"/>
<keyword evidence="3" id="KW-1185">Reference proteome</keyword>
<gene>
    <name evidence="2" type="ORF">D0435_10540</name>
</gene>
<name>A0A845QJN6_9FIRM</name>
<proteinExistence type="predicted"/>
<protein>
    <submittedName>
        <fullName evidence="2">AAA family ATPase</fullName>
    </submittedName>
</protein>
<dbReference type="RefSeq" id="WP_160202376.1">
    <property type="nucleotide sequence ID" value="NZ_QXWK01000019.1"/>
</dbReference>
<sequence>MEKKKIPIGYEDFKIFKKEHLYLVDKTSMIQELLDAGTQTTLITRPRRFGKTLNLSMLRRFFEDERTPEGKKIDNRHLFDGLAIMEMGEKYLAHMGQYPVISLSLKSAKQATFAMAHASLIDDIIKEFERHAYVLSGEMTERNREQFTAVMHGKAEDIAYAKALKFLSECLYKYHGKEAIILIDEYDVPLENVYFSGFYDEMIGFIRSLFESALKTNPYLKLGVITGCLRISKESIFTGLNNLEIHSIISPKYSSCFGFTEAEVKALLQYYNQEERYEEAKSWYDGYLFGNTEIYNPWSILSYASNVRAGAQIATRPYWSNTSGNDIVKTMIEDADDTTREELETLMDGGTIQKPVHEEITYGDIHASKDSLWNFLFFTGYLKMKSQRIENRDIYIEMAIPNEEIAAIYERSIKEWFNRKAEALDKSPLINALEEGDCEAAENFISEQLMDTISYFDYAESYYHGFLSGLLINNGRYSVHSNRESGNGRPDIVLKTQAIRKGNVIILELKAAGSIAEMEDACKKALQQIEKQQYAQGFLAEGYPKVSKYAIAFYRKECMVERES</sequence>
<dbReference type="InterPro" id="IPR012547">
    <property type="entry name" value="PDDEXK_9"/>
</dbReference>
<evidence type="ECO:0000313" key="2">
    <source>
        <dbReference type="EMBL" id="NBH62089.1"/>
    </source>
</evidence>
<dbReference type="Pfam" id="PF08011">
    <property type="entry name" value="PDDEXK_9"/>
    <property type="match status" value="1"/>
</dbReference>
<evidence type="ECO:0000313" key="3">
    <source>
        <dbReference type="Proteomes" id="UP000446866"/>
    </source>
</evidence>
<dbReference type="InterPro" id="IPR018631">
    <property type="entry name" value="AAA-ATPase-like_dom"/>
</dbReference>
<dbReference type="EMBL" id="QXWK01000019">
    <property type="protein sequence ID" value="NBH62089.1"/>
    <property type="molecule type" value="Genomic_DNA"/>
</dbReference>
<feature type="domain" description="AAA-ATPase-like" evidence="1">
    <location>
        <begin position="7"/>
        <end position="237"/>
    </location>
</feature>
<dbReference type="PANTHER" id="PTHR34825">
    <property type="entry name" value="CONSERVED PROTEIN, WITH A WEAK D-GALACTARATE DEHYDRATASE/ALTRONATE HYDROLASE DOMAIN"/>
    <property type="match status" value="1"/>
</dbReference>
<reference evidence="2 3" key="1">
    <citation type="submission" date="2018-08" db="EMBL/GenBank/DDBJ databases">
        <title>Murine metabolic-syndrome-specific gut microbial biobank.</title>
        <authorList>
            <person name="Liu C."/>
        </authorList>
    </citation>
    <scope>NUCLEOTIDE SEQUENCE [LARGE SCALE GENOMIC DNA]</scope>
    <source>
        <strain evidence="2 3">28</strain>
    </source>
</reference>
<dbReference type="Proteomes" id="UP000446866">
    <property type="component" value="Unassembled WGS sequence"/>
</dbReference>
<dbReference type="PANTHER" id="PTHR34825:SF1">
    <property type="entry name" value="AAA-ATPASE-LIKE DOMAIN-CONTAINING PROTEIN"/>
    <property type="match status" value="1"/>
</dbReference>